<feature type="compositionally biased region" description="Low complexity" evidence="1">
    <location>
        <begin position="34"/>
        <end position="61"/>
    </location>
</feature>
<organism evidence="2 3">
    <name type="scientific">Didymella rabiei</name>
    <name type="common">Chickpea ascochyta blight fungus</name>
    <name type="synonym">Mycosphaerella rabiei</name>
    <dbReference type="NCBI Taxonomy" id="5454"/>
    <lineage>
        <taxon>Eukaryota</taxon>
        <taxon>Fungi</taxon>
        <taxon>Dikarya</taxon>
        <taxon>Ascomycota</taxon>
        <taxon>Pezizomycotina</taxon>
        <taxon>Dothideomycetes</taxon>
        <taxon>Pleosporomycetidae</taxon>
        <taxon>Pleosporales</taxon>
        <taxon>Pleosporineae</taxon>
        <taxon>Didymellaceae</taxon>
        <taxon>Ascochyta</taxon>
    </lineage>
</organism>
<feature type="region of interest" description="Disordered" evidence="1">
    <location>
        <begin position="282"/>
        <end position="318"/>
    </location>
</feature>
<proteinExistence type="predicted"/>
<accession>A0A163IZG7</accession>
<feature type="region of interest" description="Disordered" evidence="1">
    <location>
        <begin position="1"/>
        <end position="69"/>
    </location>
</feature>
<comment type="caution">
    <text evidence="2">The sequence shown here is derived from an EMBL/GenBank/DDBJ whole genome shotgun (WGS) entry which is preliminary data.</text>
</comment>
<feature type="compositionally biased region" description="Polar residues" evidence="1">
    <location>
        <begin position="12"/>
        <end position="21"/>
    </location>
</feature>
<dbReference type="Proteomes" id="UP000076837">
    <property type="component" value="Unassembled WGS sequence"/>
</dbReference>
<dbReference type="EMBL" id="JYNV01000116">
    <property type="protein sequence ID" value="KZM26044.1"/>
    <property type="molecule type" value="Genomic_DNA"/>
</dbReference>
<reference evidence="2 3" key="1">
    <citation type="journal article" date="2016" name="Sci. Rep.">
        <title>Draft genome sequencing and secretome analysis of fungal phytopathogen Ascochyta rabiei provides insight into the necrotrophic effector repertoire.</title>
        <authorList>
            <person name="Verma S."/>
            <person name="Gazara R.K."/>
            <person name="Nizam S."/>
            <person name="Parween S."/>
            <person name="Chattopadhyay D."/>
            <person name="Verma P.K."/>
        </authorList>
    </citation>
    <scope>NUCLEOTIDE SEQUENCE [LARGE SCALE GENOMIC DNA]</scope>
    <source>
        <strain evidence="2 3">ArDII</strain>
    </source>
</reference>
<feature type="compositionally biased region" description="Acidic residues" evidence="1">
    <location>
        <begin position="282"/>
        <end position="295"/>
    </location>
</feature>
<protein>
    <submittedName>
        <fullName evidence="2">Uncharacterized protein</fullName>
    </submittedName>
</protein>
<dbReference type="AlphaFoldDB" id="A0A163IZG7"/>
<name>A0A163IZG7_DIDRA</name>
<evidence type="ECO:0000313" key="3">
    <source>
        <dbReference type="Proteomes" id="UP000076837"/>
    </source>
</evidence>
<keyword evidence="3" id="KW-1185">Reference proteome</keyword>
<gene>
    <name evidence="2" type="ORF">ST47_g2795</name>
</gene>
<evidence type="ECO:0000313" key="2">
    <source>
        <dbReference type="EMBL" id="KZM26044.1"/>
    </source>
</evidence>
<sequence length="318" mass="36099">MFSKRKRPTNEDFPNSSTILSTKKAKAKPQTSNRAGPARRAPIAIHNASPSAATQASPPASKLAKSNLMPTIPRRNAVLGQRNESLLRLPCNNTKTGKDTEQHFQKRNASEIDWNYQRHIEDINNWSNQIYTRAALYVKMVDVWVPDEEAWIELYFHLSIAETRKHGIRLPMTKDVWQAFLQFFGDRELTGKYGEVVTRKPRTNSAFSAKFRRFEELAERLEQCMRGKSGDLFMPNMTETMLDRFKEMKGGMEAKGLKKESAYAGQDLQDWLAFFSHLPTEGDVDDAETDGEEEQQASSGVASRDMEEDIDAATTLIS</sequence>
<evidence type="ECO:0000256" key="1">
    <source>
        <dbReference type="SAM" id="MobiDB-lite"/>
    </source>
</evidence>